<sequence>MARDSKKAGGALPAPATAMGNAAAETSLPPGFRFHPSDEELISYYLKKKVQGKPMRYDEIGEVDICKLEPWDLAVIIFLCFLALDFRYVVDFVFFKFVLYNLHSKLKTRDKEWFFFSALDKKTRTGTSMSRATKQGYWKVTGTDGKIRQGGDGKVTIGTMKTLVFHRGRSPNGLGTDWVMNEYHLAKNDEGVPSVLQANNTGSRYAPFLEEEWDDDNGERVAIHVPDDGPLPLCVLNKEAPLPLIQYKRKRRISSSQTTQDHRSFTETIIDSTASAEPLDISERIALSALNGMLDDLEKEQEPVVVDGNKINEIQQESQLQRKKLIDLNLKEDAPSPLCVVNKETPSPLKYMIDDLEKEQEPATKRINDLVLKENDEIVVFREMQERESMKAEMEISFLEAQIDALDRKIDHPHK</sequence>
<dbReference type="GO" id="GO:0003677">
    <property type="term" value="F:DNA binding"/>
    <property type="evidence" value="ECO:0007669"/>
    <property type="project" value="UniProtKB-KW"/>
</dbReference>
<accession>A0A654FY75</accession>
<keyword evidence="6" id="KW-0472">Membrane</keyword>
<evidence type="ECO:0000256" key="2">
    <source>
        <dbReference type="ARBA" id="ARBA00023125"/>
    </source>
</evidence>
<proteinExistence type="predicted"/>
<organism evidence="8 9">
    <name type="scientific">Arabidopsis thaliana</name>
    <name type="common">Mouse-ear cress</name>
    <dbReference type="NCBI Taxonomy" id="3702"/>
    <lineage>
        <taxon>Eukaryota</taxon>
        <taxon>Viridiplantae</taxon>
        <taxon>Streptophyta</taxon>
        <taxon>Embryophyta</taxon>
        <taxon>Tracheophyta</taxon>
        <taxon>Spermatophyta</taxon>
        <taxon>Magnoliopsida</taxon>
        <taxon>eudicotyledons</taxon>
        <taxon>Gunneridae</taxon>
        <taxon>Pentapetalae</taxon>
        <taxon>rosids</taxon>
        <taxon>malvids</taxon>
        <taxon>Brassicales</taxon>
        <taxon>Brassicaceae</taxon>
        <taxon>Camelineae</taxon>
        <taxon>Arabidopsis</taxon>
    </lineage>
</organism>
<dbReference type="Gene3D" id="2.170.150.80">
    <property type="entry name" value="NAC domain"/>
    <property type="match status" value="1"/>
</dbReference>
<dbReference type="EMBL" id="CACRSJ010000110">
    <property type="protein sequence ID" value="VYS65840.1"/>
    <property type="molecule type" value="Genomic_DNA"/>
</dbReference>
<keyword evidence="3" id="KW-0804">Transcription</keyword>
<dbReference type="GO" id="GO:0006355">
    <property type="term" value="P:regulation of DNA-templated transcription"/>
    <property type="evidence" value="ECO:0007669"/>
    <property type="project" value="InterPro"/>
</dbReference>
<evidence type="ECO:0000256" key="4">
    <source>
        <dbReference type="ARBA" id="ARBA00023242"/>
    </source>
</evidence>
<keyword evidence="1" id="KW-0805">Transcription regulation</keyword>
<dbReference type="InterPro" id="IPR036093">
    <property type="entry name" value="NAC_dom_sf"/>
</dbReference>
<dbReference type="InterPro" id="IPR003441">
    <property type="entry name" value="NAC-dom"/>
</dbReference>
<feature type="coiled-coil region" evidence="5">
    <location>
        <begin position="382"/>
        <end position="409"/>
    </location>
</feature>
<dbReference type="PANTHER" id="PTHR31744:SF210">
    <property type="entry name" value="NAC DOMAIN-CONTAINING PROTEIN 86-LIKE"/>
    <property type="match status" value="1"/>
</dbReference>
<dbReference type="PANTHER" id="PTHR31744">
    <property type="entry name" value="PROTEIN CUP-SHAPED COTYLEDON 2-RELATED"/>
    <property type="match status" value="1"/>
</dbReference>
<dbReference type="AlphaFoldDB" id="A0A654FY75"/>
<dbReference type="Proteomes" id="UP000426265">
    <property type="component" value="Unassembled WGS sequence"/>
</dbReference>
<evidence type="ECO:0000256" key="6">
    <source>
        <dbReference type="SAM" id="Phobius"/>
    </source>
</evidence>
<feature type="transmembrane region" description="Helical" evidence="6">
    <location>
        <begin position="73"/>
        <end position="99"/>
    </location>
</feature>
<evidence type="ECO:0000259" key="7">
    <source>
        <dbReference type="PROSITE" id="PS51005"/>
    </source>
</evidence>
<feature type="domain" description="NAC" evidence="7">
    <location>
        <begin position="28"/>
        <end position="208"/>
    </location>
</feature>
<dbReference type="ExpressionAtlas" id="A0A654FY75">
    <property type="expression patterns" value="baseline and differential"/>
</dbReference>
<evidence type="ECO:0000256" key="1">
    <source>
        <dbReference type="ARBA" id="ARBA00023015"/>
    </source>
</evidence>
<evidence type="ECO:0000313" key="8">
    <source>
        <dbReference type="EMBL" id="VYS65840.1"/>
    </source>
</evidence>
<evidence type="ECO:0000256" key="5">
    <source>
        <dbReference type="SAM" id="Coils"/>
    </source>
</evidence>
<dbReference type="SUPFAM" id="SSF101941">
    <property type="entry name" value="NAC domain"/>
    <property type="match status" value="1"/>
</dbReference>
<keyword evidence="2" id="KW-0238">DNA-binding</keyword>
<keyword evidence="6" id="KW-1133">Transmembrane helix</keyword>
<gene>
    <name evidence="8" type="ORF">AN1_LOCUS21246</name>
</gene>
<evidence type="ECO:0000313" key="9">
    <source>
        <dbReference type="Proteomes" id="UP000426265"/>
    </source>
</evidence>
<evidence type="ECO:0000256" key="3">
    <source>
        <dbReference type="ARBA" id="ARBA00023163"/>
    </source>
</evidence>
<dbReference type="PROSITE" id="PS51005">
    <property type="entry name" value="NAC"/>
    <property type="match status" value="1"/>
</dbReference>
<reference evidence="8 9" key="1">
    <citation type="submission" date="2019-11" db="EMBL/GenBank/DDBJ databases">
        <authorList>
            <person name="Jiao W.-B."/>
            <person name="Schneeberger K."/>
        </authorList>
    </citation>
    <scope>NUCLEOTIDE SEQUENCE [LARGE SCALE GENOMIC DNA]</scope>
    <source>
        <strain evidence="9">cv. An-1</strain>
    </source>
</reference>
<keyword evidence="4" id="KW-0539">Nucleus</keyword>
<name>A0A654FY75_ARATH</name>
<keyword evidence="5" id="KW-0175">Coiled coil</keyword>
<dbReference type="Pfam" id="PF02365">
    <property type="entry name" value="NAM"/>
    <property type="match status" value="1"/>
</dbReference>
<protein>
    <recommendedName>
        <fullName evidence="7">NAC domain-containing protein</fullName>
    </recommendedName>
</protein>
<keyword evidence="6" id="KW-0812">Transmembrane</keyword>